<dbReference type="CDD" id="cd00118">
    <property type="entry name" value="LysM"/>
    <property type="match status" value="1"/>
</dbReference>
<name>A0A4R5VN71_9BACI</name>
<proteinExistence type="predicted"/>
<dbReference type="PANTHER" id="PTHR39160:SF4">
    <property type="entry name" value="RESUSCITATION-PROMOTING FACTOR RPFB"/>
    <property type="match status" value="1"/>
</dbReference>
<sequence length="194" mass="20762">MFKKLIALFAVAALSGTIGANVDAAEITVKKGDTLWDIAKVHKTTVHKIKKKNHLSSSVIHPGDILTVDSNKKASKHGKKKKHVTKKKHVKIKRAVKKSKVIAVKATAYTAQCKGCSGITATGINLKSNPKAKVISVDPNVIPLGSKVYVEGYGYAVAGDTGGAIKGHHIDVFIPSKTKAINWGRKHVNVTIMN</sequence>
<dbReference type="CDD" id="cd22786">
    <property type="entry name" value="DPBB_YuiC-like"/>
    <property type="match status" value="1"/>
</dbReference>
<dbReference type="Gene3D" id="2.40.40.10">
    <property type="entry name" value="RlpA-like domain"/>
    <property type="match status" value="1"/>
</dbReference>
<evidence type="ECO:0000259" key="3">
    <source>
        <dbReference type="PROSITE" id="PS51782"/>
    </source>
</evidence>
<feature type="domain" description="LysM" evidence="3">
    <location>
        <begin position="25"/>
        <end position="68"/>
    </location>
</feature>
<dbReference type="Proteomes" id="UP000295132">
    <property type="component" value="Unassembled WGS sequence"/>
</dbReference>
<organism evidence="5 6">
    <name type="scientific">Bacillus salipaludis</name>
    <dbReference type="NCBI Taxonomy" id="2547811"/>
    <lineage>
        <taxon>Bacteria</taxon>
        <taxon>Bacillati</taxon>
        <taxon>Bacillota</taxon>
        <taxon>Bacilli</taxon>
        <taxon>Bacillales</taxon>
        <taxon>Bacillaceae</taxon>
        <taxon>Bacillus</taxon>
    </lineage>
</organism>
<dbReference type="InterPro" id="IPR018392">
    <property type="entry name" value="LysM"/>
</dbReference>
<dbReference type="GO" id="GO:0009254">
    <property type="term" value="P:peptidoglycan turnover"/>
    <property type="evidence" value="ECO:0007669"/>
    <property type="project" value="InterPro"/>
</dbReference>
<dbReference type="InterPro" id="IPR036908">
    <property type="entry name" value="RlpA-like_sf"/>
</dbReference>
<dbReference type="Pfam" id="PF01476">
    <property type="entry name" value="LysM"/>
    <property type="match status" value="1"/>
</dbReference>
<evidence type="ECO:0000313" key="5">
    <source>
        <dbReference type="EMBL" id="TDK58870.1"/>
    </source>
</evidence>
<comment type="caution">
    <text evidence="5">The sequence shown here is derived from an EMBL/GenBank/DDBJ whole genome shotgun (WGS) entry which is preliminary data.</text>
</comment>
<dbReference type="Gene3D" id="3.10.350.10">
    <property type="entry name" value="LysM domain"/>
    <property type="match status" value="1"/>
</dbReference>
<evidence type="ECO:0000256" key="2">
    <source>
        <dbReference type="SAM" id="SignalP"/>
    </source>
</evidence>
<dbReference type="Proteomes" id="UP001178888">
    <property type="component" value="Unassembled WGS sequence"/>
</dbReference>
<dbReference type="PROSITE" id="PS51782">
    <property type="entry name" value="LYSM"/>
    <property type="match status" value="1"/>
</dbReference>
<reference evidence="5 6" key="1">
    <citation type="submission" date="2019-03" db="EMBL/GenBank/DDBJ databases">
        <title>Bacillus niacini sp. nov. a Nicotinate-Metabolizing Mesophile Isolated from Soil.</title>
        <authorList>
            <person name="Zhang G."/>
        </authorList>
    </citation>
    <scope>NUCLEOTIDE SEQUENCE [LARGE SCALE GENOMIC DNA]</scope>
    <source>
        <strain evidence="5 6">WN066</strain>
    </source>
</reference>
<dbReference type="EMBL" id="JAVGVR010000001">
    <property type="protein sequence ID" value="MDQ6599226.1"/>
    <property type="molecule type" value="Genomic_DNA"/>
</dbReference>
<dbReference type="SUPFAM" id="SSF50685">
    <property type="entry name" value="Barwin-like endoglucanases"/>
    <property type="match status" value="1"/>
</dbReference>
<dbReference type="InterPro" id="IPR051933">
    <property type="entry name" value="Resuscitation_pf_RpfB"/>
</dbReference>
<dbReference type="GO" id="GO:0019867">
    <property type="term" value="C:outer membrane"/>
    <property type="evidence" value="ECO:0007669"/>
    <property type="project" value="InterPro"/>
</dbReference>
<dbReference type="AlphaFoldDB" id="A0A4R5VN71"/>
<dbReference type="SMART" id="SM00257">
    <property type="entry name" value="LysM"/>
    <property type="match status" value="1"/>
</dbReference>
<gene>
    <name evidence="5" type="ORF">E2K98_21925</name>
    <name evidence="4" type="ORF">RCG21_23310</name>
</gene>
<dbReference type="SUPFAM" id="SSF54106">
    <property type="entry name" value="LysM domain"/>
    <property type="match status" value="1"/>
</dbReference>
<accession>A0A4R5VN71</accession>
<evidence type="ECO:0000313" key="4">
    <source>
        <dbReference type="EMBL" id="MDQ6599226.1"/>
    </source>
</evidence>
<dbReference type="InterPro" id="IPR036779">
    <property type="entry name" value="LysM_dom_sf"/>
</dbReference>
<dbReference type="Pfam" id="PF06725">
    <property type="entry name" value="3D"/>
    <property type="match status" value="1"/>
</dbReference>
<dbReference type="InterPro" id="IPR010611">
    <property type="entry name" value="3D_dom"/>
</dbReference>
<keyword evidence="1 2" id="KW-0732">Signal</keyword>
<reference evidence="4" key="2">
    <citation type="submission" date="2023-08" db="EMBL/GenBank/DDBJ databases">
        <title>Nitrogen cycling bacteria in agricultural field soils.</title>
        <authorList>
            <person name="Jang J."/>
        </authorList>
    </citation>
    <scope>NUCLEOTIDE SEQUENCE</scope>
    <source>
        <strain evidence="4">PS3-36</strain>
    </source>
</reference>
<evidence type="ECO:0000313" key="7">
    <source>
        <dbReference type="Proteomes" id="UP001178888"/>
    </source>
</evidence>
<keyword evidence="7" id="KW-1185">Reference proteome</keyword>
<evidence type="ECO:0000256" key="1">
    <source>
        <dbReference type="ARBA" id="ARBA00022729"/>
    </source>
</evidence>
<feature type="signal peptide" evidence="2">
    <location>
        <begin position="1"/>
        <end position="20"/>
    </location>
</feature>
<dbReference type="EMBL" id="SMYO01000011">
    <property type="protein sequence ID" value="TDK58870.1"/>
    <property type="molecule type" value="Genomic_DNA"/>
</dbReference>
<dbReference type="RefSeq" id="WP_133337948.1">
    <property type="nucleotide sequence ID" value="NZ_JAVGVR010000001.1"/>
</dbReference>
<dbReference type="GO" id="GO:0004553">
    <property type="term" value="F:hydrolase activity, hydrolyzing O-glycosyl compounds"/>
    <property type="evidence" value="ECO:0007669"/>
    <property type="project" value="InterPro"/>
</dbReference>
<evidence type="ECO:0000313" key="6">
    <source>
        <dbReference type="Proteomes" id="UP000295132"/>
    </source>
</evidence>
<protein>
    <submittedName>
        <fullName evidence="4">3D domain-containing protein</fullName>
    </submittedName>
    <submittedName>
        <fullName evidence="5">LysM peptidoglycan-binding domain-containing protein</fullName>
    </submittedName>
</protein>
<feature type="chain" id="PRO_5044608834" evidence="2">
    <location>
        <begin position="21"/>
        <end position="194"/>
    </location>
</feature>
<dbReference type="PANTHER" id="PTHR39160">
    <property type="entry name" value="CELL WALL-BINDING PROTEIN YOCH"/>
    <property type="match status" value="1"/>
</dbReference>